<reference evidence="2" key="2">
    <citation type="submission" date="2023-05" db="EMBL/GenBank/DDBJ databases">
        <authorList>
            <consortium name="Lawrence Berkeley National Laboratory"/>
            <person name="Steindorff A."/>
            <person name="Hensen N."/>
            <person name="Bonometti L."/>
            <person name="Westerberg I."/>
            <person name="Brannstrom I.O."/>
            <person name="Guillou S."/>
            <person name="Cros-Aarteil S."/>
            <person name="Calhoun S."/>
            <person name="Haridas S."/>
            <person name="Kuo A."/>
            <person name="Mondo S."/>
            <person name="Pangilinan J."/>
            <person name="Riley R."/>
            <person name="Labutti K."/>
            <person name="Andreopoulos B."/>
            <person name="Lipzen A."/>
            <person name="Chen C."/>
            <person name="Yanf M."/>
            <person name="Daum C."/>
            <person name="Ng V."/>
            <person name="Clum A."/>
            <person name="Ohm R."/>
            <person name="Martin F."/>
            <person name="Silar P."/>
            <person name="Natvig D."/>
            <person name="Lalanne C."/>
            <person name="Gautier V."/>
            <person name="Ament-Velasquez S.L."/>
            <person name="Kruys A."/>
            <person name="Hutchinson M.I."/>
            <person name="Powell A.J."/>
            <person name="Barry K."/>
            <person name="Miller A.N."/>
            <person name="Grigoriev I.V."/>
            <person name="Debuchy R."/>
            <person name="Gladieux P."/>
            <person name="Thoren M.H."/>
            <person name="Johannesson H."/>
        </authorList>
    </citation>
    <scope>NUCLEOTIDE SEQUENCE</scope>
    <source>
        <strain evidence="2">PSN309</strain>
    </source>
</reference>
<evidence type="ECO:0000256" key="1">
    <source>
        <dbReference type="SAM" id="SignalP"/>
    </source>
</evidence>
<accession>A0AAN6WXQ1</accession>
<gene>
    <name evidence="2" type="ORF">QBC35DRAFT_493267</name>
</gene>
<evidence type="ECO:0008006" key="4">
    <source>
        <dbReference type="Google" id="ProtNLM"/>
    </source>
</evidence>
<organism evidence="2 3">
    <name type="scientific">Podospora australis</name>
    <dbReference type="NCBI Taxonomy" id="1536484"/>
    <lineage>
        <taxon>Eukaryota</taxon>
        <taxon>Fungi</taxon>
        <taxon>Dikarya</taxon>
        <taxon>Ascomycota</taxon>
        <taxon>Pezizomycotina</taxon>
        <taxon>Sordariomycetes</taxon>
        <taxon>Sordariomycetidae</taxon>
        <taxon>Sordariales</taxon>
        <taxon>Podosporaceae</taxon>
        <taxon>Podospora</taxon>
    </lineage>
</organism>
<dbReference type="Proteomes" id="UP001302126">
    <property type="component" value="Unassembled WGS sequence"/>
</dbReference>
<evidence type="ECO:0000313" key="2">
    <source>
        <dbReference type="EMBL" id="KAK4189466.1"/>
    </source>
</evidence>
<dbReference type="EMBL" id="MU864375">
    <property type="protein sequence ID" value="KAK4189466.1"/>
    <property type="molecule type" value="Genomic_DNA"/>
</dbReference>
<protein>
    <recommendedName>
        <fullName evidence="4">Secreted protein</fullName>
    </recommendedName>
</protein>
<dbReference type="AlphaFoldDB" id="A0AAN6WXQ1"/>
<evidence type="ECO:0000313" key="3">
    <source>
        <dbReference type="Proteomes" id="UP001302126"/>
    </source>
</evidence>
<keyword evidence="1" id="KW-0732">Signal</keyword>
<keyword evidence="3" id="KW-1185">Reference proteome</keyword>
<reference evidence="2" key="1">
    <citation type="journal article" date="2023" name="Mol. Phylogenet. Evol.">
        <title>Genome-scale phylogeny and comparative genomics of the fungal order Sordariales.</title>
        <authorList>
            <person name="Hensen N."/>
            <person name="Bonometti L."/>
            <person name="Westerberg I."/>
            <person name="Brannstrom I.O."/>
            <person name="Guillou S."/>
            <person name="Cros-Aarteil S."/>
            <person name="Calhoun S."/>
            <person name="Haridas S."/>
            <person name="Kuo A."/>
            <person name="Mondo S."/>
            <person name="Pangilinan J."/>
            <person name="Riley R."/>
            <person name="LaButti K."/>
            <person name="Andreopoulos B."/>
            <person name="Lipzen A."/>
            <person name="Chen C."/>
            <person name="Yan M."/>
            <person name="Daum C."/>
            <person name="Ng V."/>
            <person name="Clum A."/>
            <person name="Steindorff A."/>
            <person name="Ohm R.A."/>
            <person name="Martin F."/>
            <person name="Silar P."/>
            <person name="Natvig D.O."/>
            <person name="Lalanne C."/>
            <person name="Gautier V."/>
            <person name="Ament-Velasquez S.L."/>
            <person name="Kruys A."/>
            <person name="Hutchinson M.I."/>
            <person name="Powell A.J."/>
            <person name="Barry K."/>
            <person name="Miller A.N."/>
            <person name="Grigoriev I.V."/>
            <person name="Debuchy R."/>
            <person name="Gladieux P."/>
            <person name="Hiltunen Thoren M."/>
            <person name="Johannesson H."/>
        </authorList>
    </citation>
    <scope>NUCLEOTIDE SEQUENCE</scope>
    <source>
        <strain evidence="2">PSN309</strain>
    </source>
</reference>
<name>A0AAN6WXQ1_9PEZI</name>
<sequence length="79" mass="8510">MMVRPTVELVAIGLGLVCLACHAGRNNTVVAPHSSDDHCLFHSSSKQGDRFKILSILISVIGIDLPREIYAGPQWPVTG</sequence>
<feature type="signal peptide" evidence="1">
    <location>
        <begin position="1"/>
        <end position="23"/>
    </location>
</feature>
<proteinExistence type="predicted"/>
<comment type="caution">
    <text evidence="2">The sequence shown here is derived from an EMBL/GenBank/DDBJ whole genome shotgun (WGS) entry which is preliminary data.</text>
</comment>
<feature type="chain" id="PRO_5042942515" description="Secreted protein" evidence="1">
    <location>
        <begin position="24"/>
        <end position="79"/>
    </location>
</feature>